<evidence type="ECO:0000256" key="6">
    <source>
        <dbReference type="ARBA" id="ARBA00023136"/>
    </source>
</evidence>
<evidence type="ECO:0000256" key="3">
    <source>
        <dbReference type="ARBA" id="ARBA00022475"/>
    </source>
</evidence>
<dbReference type="InterPro" id="IPR050833">
    <property type="entry name" value="Poly_Biosynth_Transport"/>
</dbReference>
<feature type="transmembrane region" description="Helical" evidence="7">
    <location>
        <begin position="421"/>
        <end position="444"/>
    </location>
</feature>
<accession>A0ABY5MEZ4</accession>
<feature type="transmembrane region" description="Helical" evidence="7">
    <location>
        <begin position="55"/>
        <end position="78"/>
    </location>
</feature>
<dbReference type="Pfam" id="PF13440">
    <property type="entry name" value="Polysacc_synt_3"/>
    <property type="match status" value="1"/>
</dbReference>
<name>A0ABY5MEZ4_9ACTN</name>
<feature type="transmembrane region" description="Helical" evidence="7">
    <location>
        <begin position="390"/>
        <end position="409"/>
    </location>
</feature>
<feature type="transmembrane region" description="Helical" evidence="7">
    <location>
        <begin position="364"/>
        <end position="384"/>
    </location>
</feature>
<protein>
    <submittedName>
        <fullName evidence="8">Lipopolysaccharide biosynthesis protein</fullName>
    </submittedName>
</protein>
<keyword evidence="5 7" id="KW-1133">Transmembrane helix</keyword>
<feature type="transmembrane region" description="Helical" evidence="7">
    <location>
        <begin position="250"/>
        <end position="270"/>
    </location>
</feature>
<feature type="transmembrane region" description="Helical" evidence="7">
    <location>
        <begin position="302"/>
        <end position="324"/>
    </location>
</feature>
<comment type="subcellular location">
    <subcellularLocation>
        <location evidence="1">Cell membrane</location>
        <topology evidence="1">Multi-pass membrane protein</topology>
    </subcellularLocation>
</comment>
<evidence type="ECO:0000256" key="4">
    <source>
        <dbReference type="ARBA" id="ARBA00022692"/>
    </source>
</evidence>
<evidence type="ECO:0000256" key="7">
    <source>
        <dbReference type="SAM" id="Phobius"/>
    </source>
</evidence>
<feature type="transmembrane region" description="Helical" evidence="7">
    <location>
        <begin position="161"/>
        <end position="182"/>
    </location>
</feature>
<feature type="transmembrane region" description="Helical" evidence="7">
    <location>
        <begin position="336"/>
        <end position="357"/>
    </location>
</feature>
<dbReference type="PANTHER" id="PTHR30250">
    <property type="entry name" value="PST FAMILY PREDICTED COLANIC ACID TRANSPORTER"/>
    <property type="match status" value="1"/>
</dbReference>
<evidence type="ECO:0000256" key="2">
    <source>
        <dbReference type="ARBA" id="ARBA00007430"/>
    </source>
</evidence>
<dbReference type="EMBL" id="CP102173">
    <property type="protein sequence ID" value="UUP14396.1"/>
    <property type="molecule type" value="Genomic_DNA"/>
</dbReference>
<keyword evidence="3" id="KW-1003">Cell membrane</keyword>
<keyword evidence="9" id="KW-1185">Reference proteome</keyword>
<proteinExistence type="inferred from homology"/>
<dbReference type="RefSeq" id="WP_232398221.1">
    <property type="nucleotide sequence ID" value="NZ_CP102173.1"/>
</dbReference>
<comment type="similarity">
    <text evidence="2">Belongs to the polysaccharide synthase family.</text>
</comment>
<gene>
    <name evidence="8" type="ORF">NQV15_03525</name>
</gene>
<reference evidence="8 9" key="1">
    <citation type="submission" date="2022-08" db="EMBL/GenBank/DDBJ databases">
        <title>novel species in genus Aeromicrobium.</title>
        <authorList>
            <person name="Ye L."/>
        </authorList>
    </citation>
    <scope>NUCLEOTIDE SEQUENCE [LARGE SCALE GENOMIC DNA]</scope>
    <source>
        <strain evidence="9">zg-Y1379</strain>
    </source>
</reference>
<feature type="transmembrane region" description="Helical" evidence="7">
    <location>
        <begin position="90"/>
        <end position="114"/>
    </location>
</feature>
<evidence type="ECO:0000313" key="8">
    <source>
        <dbReference type="EMBL" id="UUP14396.1"/>
    </source>
</evidence>
<feature type="transmembrane region" description="Helical" evidence="7">
    <location>
        <begin position="188"/>
        <end position="206"/>
    </location>
</feature>
<feature type="transmembrane region" description="Helical" evidence="7">
    <location>
        <begin position="21"/>
        <end position="43"/>
    </location>
</feature>
<organism evidence="8 9">
    <name type="scientific">Aeromicrobium wangtongii</name>
    <dbReference type="NCBI Taxonomy" id="2969247"/>
    <lineage>
        <taxon>Bacteria</taxon>
        <taxon>Bacillati</taxon>
        <taxon>Actinomycetota</taxon>
        <taxon>Actinomycetes</taxon>
        <taxon>Propionibacteriales</taxon>
        <taxon>Nocardioidaceae</taxon>
        <taxon>Aeromicrobium</taxon>
    </lineage>
</organism>
<dbReference type="CDD" id="cd13127">
    <property type="entry name" value="MATE_tuaB_like"/>
    <property type="match status" value="1"/>
</dbReference>
<evidence type="ECO:0000256" key="1">
    <source>
        <dbReference type="ARBA" id="ARBA00004651"/>
    </source>
</evidence>
<feature type="transmembrane region" description="Helical" evidence="7">
    <location>
        <begin position="126"/>
        <end position="149"/>
    </location>
</feature>
<dbReference type="PANTHER" id="PTHR30250:SF10">
    <property type="entry name" value="LIPOPOLYSACCHARIDE BIOSYNTHESIS PROTEIN WZXC"/>
    <property type="match status" value="1"/>
</dbReference>
<feature type="transmembrane region" description="Helical" evidence="7">
    <location>
        <begin position="218"/>
        <end position="238"/>
    </location>
</feature>
<keyword evidence="4 7" id="KW-0812">Transmembrane</keyword>
<feature type="transmembrane region" description="Helical" evidence="7">
    <location>
        <begin position="450"/>
        <end position="470"/>
    </location>
</feature>
<sequence>MRARRNSPDAEAQAAGRASTAFAWSFTNTVVARFGTLAIGVALARLLGPEEFGTFAVAFIALLAVLSFNELGVSLAIVRWTDDPRAIAPTVTSVSLLMSAVITAGMLLAAGPFAEAMGDPDAAGMVQALSLCVLLNGAVATPAALLQRYFRQDRRMISDQVNVWVGAAVSLGLAVSGAGAWSLVIGRLAGALTSGVLLIAYSPLPYRLGLDRRYVRPLLRFGAPLAGASLIVFTIGFVDQLAVGHLLGPVVLGYYVLAFNLSSWPVSIFSQPLRSVAPAMFARLQHDPEAMSAAFHRLLRPLAAVALPICVVLGVTAPDIVSFVYGPAWLPAAEPLRWLCLMAAFRIFFELTYDYLVVLRRSRIILAVQLVWLLALVPLVIAGARIGGAGGAGAGVVAVAAVVVLPMYLRALSRVGIDLRAVWRHCAPALVATVALGGVVAVLAHLIPTAFPALAGSGLVTCVVVGALLWRDRASLTALRTRPAEVAA</sequence>
<evidence type="ECO:0000256" key="5">
    <source>
        <dbReference type="ARBA" id="ARBA00022989"/>
    </source>
</evidence>
<evidence type="ECO:0000313" key="9">
    <source>
        <dbReference type="Proteomes" id="UP001316184"/>
    </source>
</evidence>
<keyword evidence="6 7" id="KW-0472">Membrane</keyword>
<dbReference type="Proteomes" id="UP001316184">
    <property type="component" value="Chromosome"/>
</dbReference>